<protein>
    <recommendedName>
        <fullName evidence="6">Flagellar secretion chaperone FliS</fullName>
    </recommendedName>
</protein>
<dbReference type="RefSeq" id="WP_070977583.1">
    <property type="nucleotide sequence ID" value="NZ_CP043420.1"/>
</dbReference>
<reference evidence="7 8" key="1">
    <citation type="submission" date="2019-08" db="EMBL/GenBank/DDBJ databases">
        <title>Complete genome sequence of Kushneria sp. YCWA18, a halophilic phosphate-solubilizing bacterium isolated from Daqiao saltern in China.</title>
        <authorList>
            <person name="Du G.-X."/>
            <person name="Qu L.-Y."/>
        </authorList>
    </citation>
    <scope>NUCLEOTIDE SEQUENCE [LARGE SCALE GENOMIC DNA]</scope>
    <source>
        <strain evidence="7 8">YCWA18</strain>
    </source>
</reference>
<dbReference type="PANTHER" id="PTHR34773">
    <property type="entry name" value="FLAGELLAR SECRETION CHAPERONE FLIS"/>
    <property type="match status" value="1"/>
</dbReference>
<dbReference type="AlphaFoldDB" id="A0A1S1NXE5"/>
<evidence type="ECO:0000313" key="8">
    <source>
        <dbReference type="Proteomes" id="UP000322553"/>
    </source>
</evidence>
<proteinExistence type="inferred from homology"/>
<evidence type="ECO:0000256" key="4">
    <source>
        <dbReference type="ARBA" id="ARBA00022795"/>
    </source>
</evidence>
<evidence type="ECO:0000256" key="6">
    <source>
        <dbReference type="PIRNR" id="PIRNR039090"/>
    </source>
</evidence>
<dbReference type="InterPro" id="IPR036584">
    <property type="entry name" value="FliS_sf"/>
</dbReference>
<gene>
    <name evidence="7" type="primary">fliS</name>
    <name evidence="7" type="ORF">FY550_08865</name>
</gene>
<name>A0A1S1NXE5_9GAMM</name>
<dbReference type="NCBIfam" id="TIGR00208">
    <property type="entry name" value="fliS"/>
    <property type="match status" value="1"/>
</dbReference>
<dbReference type="Pfam" id="PF02561">
    <property type="entry name" value="FliS"/>
    <property type="match status" value="1"/>
</dbReference>
<accession>A0A1S1NXE5</accession>
<dbReference type="EMBL" id="CP043420">
    <property type="protein sequence ID" value="QEL11236.1"/>
    <property type="molecule type" value="Genomic_DNA"/>
</dbReference>
<dbReference type="GO" id="GO:0005829">
    <property type="term" value="C:cytosol"/>
    <property type="evidence" value="ECO:0007669"/>
    <property type="project" value="UniProtKB-SubCell"/>
</dbReference>
<evidence type="ECO:0000256" key="5">
    <source>
        <dbReference type="ARBA" id="ARBA00023186"/>
    </source>
</evidence>
<dbReference type="InterPro" id="IPR003713">
    <property type="entry name" value="FliS"/>
</dbReference>
<dbReference type="Proteomes" id="UP000322553">
    <property type="component" value="Chromosome"/>
</dbReference>
<keyword evidence="8" id="KW-1185">Reference proteome</keyword>
<dbReference type="CDD" id="cd16098">
    <property type="entry name" value="FliS"/>
    <property type="match status" value="1"/>
</dbReference>
<evidence type="ECO:0000256" key="1">
    <source>
        <dbReference type="ARBA" id="ARBA00004514"/>
    </source>
</evidence>
<dbReference type="Gene3D" id="1.20.120.340">
    <property type="entry name" value="Flagellar protein FliS"/>
    <property type="match status" value="1"/>
</dbReference>
<dbReference type="KEGG" id="kuy:FY550_08865"/>
<comment type="similarity">
    <text evidence="2 6">Belongs to the FliS family.</text>
</comment>
<keyword evidence="7" id="KW-0969">Cilium</keyword>
<dbReference type="STRING" id="657387.BH688_05115"/>
<dbReference type="SUPFAM" id="SSF101116">
    <property type="entry name" value="Flagellar export chaperone FliS"/>
    <property type="match status" value="1"/>
</dbReference>
<organism evidence="7 8">
    <name type="scientific">Kushneria phosphatilytica</name>
    <dbReference type="NCBI Taxonomy" id="657387"/>
    <lineage>
        <taxon>Bacteria</taxon>
        <taxon>Pseudomonadati</taxon>
        <taxon>Pseudomonadota</taxon>
        <taxon>Gammaproteobacteria</taxon>
        <taxon>Oceanospirillales</taxon>
        <taxon>Halomonadaceae</taxon>
        <taxon>Kushneria</taxon>
    </lineage>
</organism>
<sequence>MYTRQGAQAYASVGVETGVMSASPHQLIVLLFDGAQAALRKARWAQSQNDVAARGQALSKAIRIIDEGLKGGLDPEKGGELAERLSSLYDYMVRQLIKANLHGDVERMDGVSRLLADIGDAWKSIGEGADTASSSPTVRA</sequence>
<keyword evidence="5" id="KW-0143">Chaperone</keyword>
<dbReference type="OrthoDB" id="9792010at2"/>
<keyword evidence="3 6" id="KW-0963">Cytoplasm</keyword>
<keyword evidence="4 6" id="KW-1005">Bacterial flagellum biogenesis</keyword>
<evidence type="ECO:0000256" key="2">
    <source>
        <dbReference type="ARBA" id="ARBA00008787"/>
    </source>
</evidence>
<evidence type="ECO:0000313" key="7">
    <source>
        <dbReference type="EMBL" id="QEL11236.1"/>
    </source>
</evidence>
<dbReference type="GO" id="GO:0044780">
    <property type="term" value="P:bacterial-type flagellum assembly"/>
    <property type="evidence" value="ECO:0007669"/>
    <property type="project" value="InterPro"/>
</dbReference>
<comment type="subcellular location">
    <subcellularLocation>
        <location evidence="1 6">Cytoplasm</location>
        <location evidence="1 6">Cytosol</location>
    </subcellularLocation>
</comment>
<dbReference type="PANTHER" id="PTHR34773:SF1">
    <property type="entry name" value="FLAGELLAR SECRETION CHAPERONE FLIS"/>
    <property type="match status" value="1"/>
</dbReference>
<keyword evidence="7" id="KW-0282">Flagellum</keyword>
<keyword evidence="7" id="KW-0966">Cell projection</keyword>
<dbReference type="PIRSF" id="PIRSF039090">
    <property type="entry name" value="Flis"/>
    <property type="match status" value="1"/>
</dbReference>
<evidence type="ECO:0000256" key="3">
    <source>
        <dbReference type="ARBA" id="ARBA00022490"/>
    </source>
</evidence>
<dbReference type="GO" id="GO:0071973">
    <property type="term" value="P:bacterial-type flagellum-dependent cell motility"/>
    <property type="evidence" value="ECO:0007669"/>
    <property type="project" value="TreeGrafter"/>
</dbReference>